<dbReference type="InterPro" id="IPR003781">
    <property type="entry name" value="CoA-bd"/>
</dbReference>
<accession>H2C7X6</accession>
<evidence type="ECO:0000313" key="2">
    <source>
        <dbReference type="EMBL" id="EHP68252.1"/>
    </source>
</evidence>
<reference evidence="2 3" key="1">
    <citation type="submission" date="2012-01" db="EMBL/GenBank/DDBJ databases">
        <title>Improved High-Quality Draft sequence of Metallosphaera yellowstonensis MK1.</title>
        <authorList>
            <consortium name="US DOE Joint Genome Institute"/>
            <person name="Lucas S."/>
            <person name="Han J."/>
            <person name="Cheng J.-F."/>
            <person name="Goodwin L."/>
            <person name="Pitluck S."/>
            <person name="Peters L."/>
            <person name="Teshima H."/>
            <person name="Detter J.C."/>
            <person name="Han C."/>
            <person name="Tapia R."/>
            <person name="Land M."/>
            <person name="Hauser L."/>
            <person name="Kyrpides N."/>
            <person name="Kozubal M."/>
            <person name="Macur R.E."/>
            <person name="Jay Z."/>
            <person name="Inskeep W."/>
            <person name="Woyke T."/>
        </authorList>
    </citation>
    <scope>NUCLEOTIDE SEQUENCE [LARGE SCALE GENOMIC DNA]</scope>
    <source>
        <strain evidence="2 3">MK1</strain>
    </source>
</reference>
<dbReference type="InterPro" id="IPR036291">
    <property type="entry name" value="NAD(P)-bd_dom_sf"/>
</dbReference>
<proteinExistence type="predicted"/>
<dbReference type="STRING" id="671065.MetMK1DRAFT_00026750"/>
<organism evidence="2 3">
    <name type="scientific">Metallosphaera yellowstonensis MK1</name>
    <dbReference type="NCBI Taxonomy" id="671065"/>
    <lineage>
        <taxon>Archaea</taxon>
        <taxon>Thermoproteota</taxon>
        <taxon>Thermoprotei</taxon>
        <taxon>Sulfolobales</taxon>
        <taxon>Sulfolobaceae</taxon>
        <taxon>Metallosphaera</taxon>
    </lineage>
</organism>
<dbReference type="EMBL" id="JH597770">
    <property type="protein sequence ID" value="EHP68252.1"/>
    <property type="molecule type" value="Genomic_DNA"/>
</dbReference>
<keyword evidence="3" id="KW-1185">Reference proteome</keyword>
<dbReference type="eggNOG" id="arCOG04227">
    <property type="taxonomic scope" value="Archaea"/>
</dbReference>
<dbReference type="Proteomes" id="UP000003980">
    <property type="component" value="Unassembled WGS sequence"/>
</dbReference>
<dbReference type="SMART" id="SM00881">
    <property type="entry name" value="CoA_binding"/>
    <property type="match status" value="1"/>
</dbReference>
<dbReference type="AlphaFoldDB" id="H2C7X6"/>
<dbReference type="Pfam" id="PF13380">
    <property type="entry name" value="CoA_binding_2"/>
    <property type="match status" value="1"/>
</dbReference>
<dbReference type="Gene3D" id="3.40.50.720">
    <property type="entry name" value="NAD(P)-binding Rossmann-like Domain"/>
    <property type="match status" value="1"/>
</dbReference>
<dbReference type="PANTHER" id="PTHR33303:SF2">
    <property type="entry name" value="COA-BINDING DOMAIN-CONTAINING PROTEIN"/>
    <property type="match status" value="1"/>
</dbReference>
<dbReference type="PANTHER" id="PTHR33303">
    <property type="entry name" value="CYTOPLASMIC PROTEIN-RELATED"/>
    <property type="match status" value="1"/>
</dbReference>
<evidence type="ECO:0000313" key="3">
    <source>
        <dbReference type="Proteomes" id="UP000003980"/>
    </source>
</evidence>
<evidence type="ECO:0000259" key="1">
    <source>
        <dbReference type="SMART" id="SM00881"/>
    </source>
</evidence>
<protein>
    <submittedName>
        <fullName evidence="2">Putative CoA-binding protein</fullName>
    </submittedName>
</protein>
<name>H2C7X6_9CREN</name>
<sequence length="163" mass="18968">MITEAVYKATLMSKFLNIGVHHDNMSEEEISYILKNLRRIATIGFSKDPDKPSHRVPKFLMDHGYTVYPVNPTTPEILGKRSFRSLSEIGDSIDVVQIFRPSREVPQIMDEVIKRRREKGDVKAVWLQEGIRDDVSAERARNEGLIVIQDRCMYKEYLRLFQV</sequence>
<dbReference type="HOGENOM" id="CLU_112567_0_1_2"/>
<gene>
    <name evidence="2" type="ORF">MetMK1DRAFT_00026750</name>
</gene>
<feature type="domain" description="CoA-binding" evidence="1">
    <location>
        <begin position="34"/>
        <end position="131"/>
    </location>
</feature>
<dbReference type="SUPFAM" id="SSF51735">
    <property type="entry name" value="NAD(P)-binding Rossmann-fold domains"/>
    <property type="match status" value="1"/>
</dbReference>